<dbReference type="AlphaFoldDB" id="A0A059Y338"/>
<gene>
    <name evidence="1" type="ORF">K668_00155</name>
</gene>
<name>A0A059Y338_MYCBV</name>
<dbReference type="PATRIC" id="fig|1316930.3.peg.31"/>
<evidence type="ECO:0000313" key="1">
    <source>
        <dbReference type="EMBL" id="AIA33623.1"/>
    </source>
</evidence>
<dbReference type="EMBL" id="CP005933">
    <property type="protein sequence ID" value="AIA33623.1"/>
    <property type="molecule type" value="Genomic_DNA"/>
</dbReference>
<dbReference type="Proteomes" id="UP000027182">
    <property type="component" value="Chromosome"/>
</dbReference>
<dbReference type="NCBIfam" id="NF045957">
    <property type="entry name" value="MHO_1590_dom"/>
    <property type="match status" value="1"/>
</dbReference>
<evidence type="ECO:0000313" key="2">
    <source>
        <dbReference type="Proteomes" id="UP000027182"/>
    </source>
</evidence>
<sequence length="143" mass="16418">MSKKAKLILFPILGTVGVAATVTPFAVLSIKKSNNNKITPAENSKIVNYSVTFPSLSPTNYYKFIKFDDNNIPYLENNVVSAIVKDVLSKLSDYEKDIDFDYKFVNPQMLEVYFKLNFNQNPEFKTYKLEISKDKNYSKLIVH</sequence>
<dbReference type="GeneID" id="31507394"/>
<dbReference type="KEGG" id="mbq:K668_00155"/>
<dbReference type="HOGENOM" id="CLU_2035438_0_0_14"/>
<reference evidence="1 2" key="1">
    <citation type="submission" date="2013-04" db="EMBL/GenBank/DDBJ databases">
        <authorList>
            <person name="Lin L."/>
            <person name="Zeng Z."/>
            <person name="Xie J."/>
            <person name="Luo L."/>
            <person name="Yang Z."/>
            <person name="Liang W."/>
            <person name="Lin H."/>
            <person name="Dong C."/>
            <person name="Sun Y."/>
        </authorList>
    </citation>
    <scope>NUCLEOTIDE SEQUENCE [LARGE SCALE GENOMIC DNA]</scope>
    <source>
        <strain evidence="1 2">CQ-W70</strain>
    </source>
</reference>
<dbReference type="RefSeq" id="WP_013456307.1">
    <property type="nucleotide sequence ID" value="NZ_CP005933.1"/>
</dbReference>
<protein>
    <submittedName>
        <fullName evidence="1">Uncharacterized protein</fullName>
    </submittedName>
</protein>
<organism evidence="1 2">
    <name type="scientific">Mycoplasmopsis bovis CQ-W70</name>
    <dbReference type="NCBI Taxonomy" id="1316930"/>
    <lineage>
        <taxon>Bacteria</taxon>
        <taxon>Bacillati</taxon>
        <taxon>Mycoplasmatota</taxon>
        <taxon>Mycoplasmoidales</taxon>
        <taxon>Metamycoplasmataceae</taxon>
        <taxon>Mycoplasmopsis</taxon>
    </lineage>
</organism>
<proteinExistence type="predicted"/>
<accession>A0A059Y338</accession>